<dbReference type="Pfam" id="PF15071">
    <property type="entry name" value="TMEM220"/>
    <property type="match status" value="1"/>
</dbReference>
<dbReference type="EMBL" id="MTYJ01000372">
    <property type="protein sequence ID" value="OWA54119.1"/>
    <property type="molecule type" value="Genomic_DNA"/>
</dbReference>
<protein>
    <recommendedName>
        <fullName evidence="4">Transmembrane protein</fullName>
    </recommendedName>
</protein>
<dbReference type="AlphaFoldDB" id="A0A9X6NJ01"/>
<keyword evidence="1" id="KW-1133">Transmembrane helix</keyword>
<name>A0A9X6NJ01_HYPEX</name>
<evidence type="ECO:0000256" key="1">
    <source>
        <dbReference type="SAM" id="Phobius"/>
    </source>
</evidence>
<dbReference type="OrthoDB" id="9924288at2759"/>
<feature type="transmembrane region" description="Helical" evidence="1">
    <location>
        <begin position="188"/>
        <end position="211"/>
    </location>
</feature>
<evidence type="ECO:0000313" key="2">
    <source>
        <dbReference type="EMBL" id="OWA54119.1"/>
    </source>
</evidence>
<evidence type="ECO:0000313" key="3">
    <source>
        <dbReference type="Proteomes" id="UP000192578"/>
    </source>
</evidence>
<keyword evidence="3" id="KW-1185">Reference proteome</keyword>
<feature type="transmembrane region" description="Helical" evidence="1">
    <location>
        <begin position="103"/>
        <end position="123"/>
    </location>
</feature>
<accession>A0A9X6NJ01</accession>
<reference evidence="3" key="1">
    <citation type="submission" date="2017-01" db="EMBL/GenBank/DDBJ databases">
        <title>Comparative genomics of anhydrobiosis in the tardigrade Hypsibius dujardini.</title>
        <authorList>
            <person name="Yoshida Y."/>
            <person name="Koutsovoulos G."/>
            <person name="Laetsch D."/>
            <person name="Stevens L."/>
            <person name="Kumar S."/>
            <person name="Horikawa D."/>
            <person name="Ishino K."/>
            <person name="Komine S."/>
            <person name="Tomita M."/>
            <person name="Blaxter M."/>
            <person name="Arakawa K."/>
        </authorList>
    </citation>
    <scope>NUCLEOTIDE SEQUENCE [LARGE SCALE GENOMIC DNA]</scope>
    <source>
        <strain evidence="3">Z151</strain>
    </source>
</reference>
<dbReference type="PANTHER" id="PTHR34262:SF1">
    <property type="entry name" value="TRANSMEMBRANE PROTEIN 220"/>
    <property type="match status" value="1"/>
</dbReference>
<gene>
    <name evidence="2" type="ORF">BV898_18537</name>
</gene>
<sequence>MAAEFGRRIRSSILESRLLTQLFLPHELHPRPSIELSETETRAASRFRLIINFLMAVAFAGCTIVQFNDPDPALWVPVYCVPALACLVDIFSQYIFELLMGSILALLHLAYCLGMALSTLTFFCIKYEDMDYDHFNESMRSRCVKMSRGRKFENGKAEFCGLLMVLLWNIHIFVALRRNLTSQQKVKASVAYLAINVTFLVSAWICFPHMAEDSPFNHAGVKAASSNTSGGFITREVTSNLTRLRTVG</sequence>
<proteinExistence type="predicted"/>
<comment type="caution">
    <text evidence="2">The sequence shown here is derived from an EMBL/GenBank/DDBJ whole genome shotgun (WGS) entry which is preliminary data.</text>
</comment>
<dbReference type="InterPro" id="IPR029377">
    <property type="entry name" value="TMEM220"/>
</dbReference>
<evidence type="ECO:0008006" key="4">
    <source>
        <dbReference type="Google" id="ProtNLM"/>
    </source>
</evidence>
<keyword evidence="1" id="KW-0472">Membrane</keyword>
<dbReference type="PANTHER" id="PTHR34262">
    <property type="entry name" value="TRANSMEMBRANE PROTEIN 220"/>
    <property type="match status" value="1"/>
</dbReference>
<feature type="transmembrane region" description="Helical" evidence="1">
    <location>
        <begin position="156"/>
        <end position="176"/>
    </location>
</feature>
<dbReference type="Proteomes" id="UP000192578">
    <property type="component" value="Unassembled WGS sequence"/>
</dbReference>
<feature type="transmembrane region" description="Helical" evidence="1">
    <location>
        <begin position="49"/>
        <end position="67"/>
    </location>
</feature>
<keyword evidence="1" id="KW-0812">Transmembrane</keyword>
<feature type="transmembrane region" description="Helical" evidence="1">
    <location>
        <begin position="73"/>
        <end position="91"/>
    </location>
</feature>
<organism evidence="2 3">
    <name type="scientific">Hypsibius exemplaris</name>
    <name type="common">Freshwater tardigrade</name>
    <dbReference type="NCBI Taxonomy" id="2072580"/>
    <lineage>
        <taxon>Eukaryota</taxon>
        <taxon>Metazoa</taxon>
        <taxon>Ecdysozoa</taxon>
        <taxon>Tardigrada</taxon>
        <taxon>Eutardigrada</taxon>
        <taxon>Parachela</taxon>
        <taxon>Hypsibioidea</taxon>
        <taxon>Hypsibiidae</taxon>
        <taxon>Hypsibius</taxon>
    </lineage>
</organism>